<accession>A0A816SDI2</accession>
<feature type="region of interest" description="Disordered" evidence="1">
    <location>
        <begin position="266"/>
        <end position="298"/>
    </location>
</feature>
<reference evidence="2" key="1">
    <citation type="submission" date="2021-02" db="EMBL/GenBank/DDBJ databases">
        <authorList>
            <person name="Nowell W R."/>
        </authorList>
    </citation>
    <scope>NUCLEOTIDE SEQUENCE</scope>
</reference>
<sequence length="298" mass="34895">MATQREQRIRRPRKVFSPSDSFLRSTHYLLYFDATDSYHIALSSSVGNISGTTATLYIRGKKRFASIITSGSLHTCEDEQKKRTREFQQNEIEDQDEALSHSEDENVNMVPPSQQENSIHEFSASNLEQVPRTSHRVYSVPNVDIVPDSISYNDENDENDEEENHQFDRSSRRIGQSNSNKKSAVPKKNEKTIEKKPEQRNDNESKLHTCKSVLEAIRIKFRLDQDLLQQCFNDLIKTKLSNFLYEERRREARRRLRDQERIYKQNMTQQNQSDLHASLNGEEEEESTHQSINIMLNR</sequence>
<evidence type="ECO:0000256" key="1">
    <source>
        <dbReference type="SAM" id="MobiDB-lite"/>
    </source>
</evidence>
<feature type="compositionally biased region" description="Polar residues" evidence="1">
    <location>
        <begin position="173"/>
        <end position="182"/>
    </location>
</feature>
<dbReference type="AlphaFoldDB" id="A0A816SDI2"/>
<feature type="region of interest" description="Disordered" evidence="1">
    <location>
        <begin position="91"/>
        <end position="116"/>
    </location>
</feature>
<dbReference type="Proteomes" id="UP000663856">
    <property type="component" value="Unassembled WGS sequence"/>
</dbReference>
<feature type="compositionally biased region" description="Acidic residues" evidence="1">
    <location>
        <begin position="154"/>
        <end position="163"/>
    </location>
</feature>
<feature type="compositionally biased region" description="Basic and acidic residues" evidence="1">
    <location>
        <begin position="187"/>
        <end position="205"/>
    </location>
</feature>
<evidence type="ECO:0000313" key="3">
    <source>
        <dbReference type="Proteomes" id="UP000663856"/>
    </source>
</evidence>
<proteinExistence type="predicted"/>
<organism evidence="2 3">
    <name type="scientific">Rotaria magnacalcarata</name>
    <dbReference type="NCBI Taxonomy" id="392030"/>
    <lineage>
        <taxon>Eukaryota</taxon>
        <taxon>Metazoa</taxon>
        <taxon>Spiralia</taxon>
        <taxon>Gnathifera</taxon>
        <taxon>Rotifera</taxon>
        <taxon>Eurotatoria</taxon>
        <taxon>Bdelloidea</taxon>
        <taxon>Philodinida</taxon>
        <taxon>Philodinidae</taxon>
        <taxon>Rotaria</taxon>
    </lineage>
</organism>
<protein>
    <submittedName>
        <fullName evidence="2">Uncharacterized protein</fullName>
    </submittedName>
</protein>
<evidence type="ECO:0000313" key="2">
    <source>
        <dbReference type="EMBL" id="CAF2085094.1"/>
    </source>
</evidence>
<gene>
    <name evidence="2" type="ORF">WKI299_LOCUS16959</name>
</gene>
<feature type="region of interest" description="Disordered" evidence="1">
    <location>
        <begin position="146"/>
        <end position="205"/>
    </location>
</feature>
<dbReference type="EMBL" id="CAJNRF010006840">
    <property type="protein sequence ID" value="CAF2085094.1"/>
    <property type="molecule type" value="Genomic_DNA"/>
</dbReference>
<feature type="compositionally biased region" description="Polar residues" evidence="1">
    <location>
        <begin position="289"/>
        <end position="298"/>
    </location>
</feature>
<comment type="caution">
    <text evidence="2">The sequence shown here is derived from an EMBL/GenBank/DDBJ whole genome shotgun (WGS) entry which is preliminary data.</text>
</comment>
<name>A0A816SDI2_9BILA</name>
<feature type="compositionally biased region" description="Polar residues" evidence="1">
    <location>
        <begin position="266"/>
        <end position="275"/>
    </location>
</feature>